<dbReference type="RefSeq" id="WP_212595462.1">
    <property type="nucleotide sequence ID" value="NZ_CP073587.1"/>
</dbReference>
<dbReference type="EMBL" id="CP073587">
    <property type="protein sequence ID" value="QUN06448.1"/>
    <property type="molecule type" value="Genomic_DNA"/>
</dbReference>
<evidence type="ECO:0000313" key="1">
    <source>
        <dbReference type="EMBL" id="QUN06448.1"/>
    </source>
</evidence>
<reference evidence="1 2" key="1">
    <citation type="submission" date="2021-04" db="EMBL/GenBank/DDBJ databases">
        <title>Novel species identification of genus Shewanella.</title>
        <authorList>
            <person name="Liu G."/>
        </authorList>
    </citation>
    <scope>NUCLEOTIDE SEQUENCE [LARGE SCALE GENOMIC DNA]</scope>
    <source>
        <strain evidence="1 2">FJAT-54481</strain>
    </source>
</reference>
<name>A0ABX7YUL8_9GAMM</name>
<protein>
    <submittedName>
        <fullName evidence="1">Uncharacterized protein</fullName>
    </submittedName>
</protein>
<gene>
    <name evidence="1" type="ORF">KDN34_03005</name>
</gene>
<sequence length="107" mass="11998">MALINTSNSYRTHNNTCSAVNKSEFSGAQERRIQNPVYRDCAMTGFKNRLAAELAGNVPPEPPLYSHHATRQSYFNKGWNAVTKLHILRAQAELLAQEKAQQEAMHG</sequence>
<keyword evidence="2" id="KW-1185">Reference proteome</keyword>
<evidence type="ECO:0000313" key="2">
    <source>
        <dbReference type="Proteomes" id="UP000679575"/>
    </source>
</evidence>
<organism evidence="1 2">
    <name type="scientific">Shewanella yunxiaonensis</name>
    <dbReference type="NCBI Taxonomy" id="2829809"/>
    <lineage>
        <taxon>Bacteria</taxon>
        <taxon>Pseudomonadati</taxon>
        <taxon>Pseudomonadota</taxon>
        <taxon>Gammaproteobacteria</taxon>
        <taxon>Alteromonadales</taxon>
        <taxon>Shewanellaceae</taxon>
        <taxon>Shewanella</taxon>
    </lineage>
</organism>
<accession>A0ABX7YUL8</accession>
<dbReference type="Proteomes" id="UP000679575">
    <property type="component" value="Chromosome"/>
</dbReference>
<proteinExistence type="predicted"/>